<comment type="caution">
    <text evidence="1">The sequence shown here is derived from an EMBL/GenBank/DDBJ whole genome shotgun (WGS) entry which is preliminary data.</text>
</comment>
<dbReference type="Proteomes" id="UP000886998">
    <property type="component" value="Unassembled WGS sequence"/>
</dbReference>
<proteinExistence type="predicted"/>
<protein>
    <submittedName>
        <fullName evidence="1">Uncharacterized protein</fullName>
    </submittedName>
</protein>
<accession>A0A8X7CFT2</accession>
<gene>
    <name evidence="1" type="ORF">TNIN_442931</name>
</gene>
<evidence type="ECO:0000313" key="1">
    <source>
        <dbReference type="EMBL" id="GFY67548.1"/>
    </source>
</evidence>
<reference evidence="1" key="1">
    <citation type="submission" date="2020-08" db="EMBL/GenBank/DDBJ databases">
        <title>Multicomponent nature underlies the extraordinary mechanical properties of spider dragline silk.</title>
        <authorList>
            <person name="Kono N."/>
            <person name="Nakamura H."/>
            <person name="Mori M."/>
            <person name="Yoshida Y."/>
            <person name="Ohtoshi R."/>
            <person name="Malay A.D."/>
            <person name="Moran D.A.P."/>
            <person name="Tomita M."/>
            <person name="Numata K."/>
            <person name="Arakawa K."/>
        </authorList>
    </citation>
    <scope>NUCLEOTIDE SEQUENCE</scope>
</reference>
<keyword evidence="2" id="KW-1185">Reference proteome</keyword>
<dbReference type="AlphaFoldDB" id="A0A8X7CFT2"/>
<dbReference type="EMBL" id="BMAV01016604">
    <property type="protein sequence ID" value="GFY67548.1"/>
    <property type="molecule type" value="Genomic_DNA"/>
</dbReference>
<evidence type="ECO:0000313" key="2">
    <source>
        <dbReference type="Proteomes" id="UP000886998"/>
    </source>
</evidence>
<name>A0A8X7CFT2_9ARAC</name>
<sequence length="82" mass="9652">MPSTSSSVQLQSHLPTLPLPILDRRYQRKDVNMILITCRLDLVVLVTRRLQMRFICFAINIGKQLLSTRKLLRYLERNSPDR</sequence>
<organism evidence="1 2">
    <name type="scientific">Trichonephila inaurata madagascariensis</name>
    <dbReference type="NCBI Taxonomy" id="2747483"/>
    <lineage>
        <taxon>Eukaryota</taxon>
        <taxon>Metazoa</taxon>
        <taxon>Ecdysozoa</taxon>
        <taxon>Arthropoda</taxon>
        <taxon>Chelicerata</taxon>
        <taxon>Arachnida</taxon>
        <taxon>Araneae</taxon>
        <taxon>Araneomorphae</taxon>
        <taxon>Entelegynae</taxon>
        <taxon>Araneoidea</taxon>
        <taxon>Nephilidae</taxon>
        <taxon>Trichonephila</taxon>
        <taxon>Trichonephila inaurata</taxon>
    </lineage>
</organism>